<accession>A0A812SDL4</accession>
<organism evidence="3 4">
    <name type="scientific">Symbiodinium necroappetens</name>
    <dbReference type="NCBI Taxonomy" id="1628268"/>
    <lineage>
        <taxon>Eukaryota</taxon>
        <taxon>Sar</taxon>
        <taxon>Alveolata</taxon>
        <taxon>Dinophyceae</taxon>
        <taxon>Suessiales</taxon>
        <taxon>Symbiodiniaceae</taxon>
        <taxon>Symbiodinium</taxon>
    </lineage>
</organism>
<feature type="transmembrane region" description="Helical" evidence="1">
    <location>
        <begin position="72"/>
        <end position="94"/>
    </location>
</feature>
<dbReference type="PROSITE" id="PS51257">
    <property type="entry name" value="PROKAR_LIPOPROTEIN"/>
    <property type="match status" value="1"/>
</dbReference>
<evidence type="ECO:0000313" key="4">
    <source>
        <dbReference type="Proteomes" id="UP000601435"/>
    </source>
</evidence>
<feature type="transmembrane region" description="Helical" evidence="1">
    <location>
        <begin position="126"/>
        <end position="145"/>
    </location>
</feature>
<dbReference type="AlphaFoldDB" id="A0A812SDL4"/>
<keyword evidence="1" id="KW-0472">Membrane</keyword>
<evidence type="ECO:0000256" key="2">
    <source>
        <dbReference type="SAM" id="SignalP"/>
    </source>
</evidence>
<comment type="caution">
    <text evidence="3">The sequence shown here is derived from an EMBL/GenBank/DDBJ whole genome shotgun (WGS) entry which is preliminary data.</text>
</comment>
<feature type="signal peptide" evidence="2">
    <location>
        <begin position="1"/>
        <end position="16"/>
    </location>
</feature>
<evidence type="ECO:0000313" key="3">
    <source>
        <dbReference type="EMBL" id="CAE7471971.1"/>
    </source>
</evidence>
<dbReference type="Proteomes" id="UP000601435">
    <property type="component" value="Unassembled WGS sequence"/>
</dbReference>
<keyword evidence="1" id="KW-0812">Transmembrane</keyword>
<proteinExistence type="predicted"/>
<evidence type="ECO:0000256" key="1">
    <source>
        <dbReference type="SAM" id="Phobius"/>
    </source>
</evidence>
<dbReference type="EMBL" id="CAJNJA010021231">
    <property type="protein sequence ID" value="CAE7471971.1"/>
    <property type="molecule type" value="Genomic_DNA"/>
</dbReference>
<feature type="transmembrane region" description="Helical" evidence="1">
    <location>
        <begin position="40"/>
        <end position="60"/>
    </location>
</feature>
<feature type="chain" id="PRO_5032857089" evidence="2">
    <location>
        <begin position="17"/>
        <end position="196"/>
    </location>
</feature>
<keyword evidence="4" id="KW-1185">Reference proteome</keyword>
<keyword evidence="2" id="KW-0732">Signal</keyword>
<sequence>MKVLRLLPVMLSTALACMGGEHYHLEDCHARRTDVRVESILFMLLVAVLSSFVVFGISWACGLWEMRRCPTLAVAALPFMFTVAICIVLPFPLIHTIPLDVHHREDARDCYLLANSELAFAVGGTYIYAITMALSWACLSVALAWRYQVPAPERAELGNRAVRYWVAAKELKLSSHNGVIRYILEFLYDSNFIRVR</sequence>
<keyword evidence="1" id="KW-1133">Transmembrane helix</keyword>
<reference evidence="3" key="1">
    <citation type="submission" date="2021-02" db="EMBL/GenBank/DDBJ databases">
        <authorList>
            <person name="Dougan E. K."/>
            <person name="Rhodes N."/>
            <person name="Thang M."/>
            <person name="Chan C."/>
        </authorList>
    </citation>
    <scope>NUCLEOTIDE SEQUENCE</scope>
</reference>
<name>A0A812SDL4_9DINO</name>
<protein>
    <submittedName>
        <fullName evidence="3">Uncharacterized protein</fullName>
    </submittedName>
</protein>
<gene>
    <name evidence="3" type="ORF">SNEC2469_LOCUS13303</name>
</gene>